<dbReference type="NCBIfam" id="TIGR04183">
    <property type="entry name" value="Por_Secre_tail"/>
    <property type="match status" value="1"/>
</dbReference>
<keyword evidence="1 2" id="KW-0732">Signal</keyword>
<evidence type="ECO:0000259" key="4">
    <source>
        <dbReference type="Pfam" id="PF20009"/>
    </source>
</evidence>
<feature type="signal peptide" evidence="2">
    <location>
        <begin position="1"/>
        <end position="21"/>
    </location>
</feature>
<dbReference type="InterPro" id="IPR026444">
    <property type="entry name" value="Secre_tail"/>
</dbReference>
<keyword evidence="6" id="KW-1185">Reference proteome</keyword>
<protein>
    <submittedName>
        <fullName evidence="5">Por secretion system C-terminal sorting domain-containing protein</fullName>
    </submittedName>
</protein>
<dbReference type="InterPro" id="IPR045474">
    <property type="entry name" value="GEVED"/>
</dbReference>
<dbReference type="Proteomes" id="UP000184335">
    <property type="component" value="Unassembled WGS sequence"/>
</dbReference>
<dbReference type="EMBL" id="FQYI01000007">
    <property type="protein sequence ID" value="SHI96765.1"/>
    <property type="molecule type" value="Genomic_DNA"/>
</dbReference>
<dbReference type="SUPFAM" id="SSF55486">
    <property type="entry name" value="Metalloproteases ('zincins'), catalytic domain"/>
    <property type="match status" value="1"/>
</dbReference>
<dbReference type="OrthoDB" id="9792152at2"/>
<dbReference type="AlphaFoldDB" id="A0A1M6FGF5"/>
<proteinExistence type="predicted"/>
<feature type="chain" id="PRO_5012590309" evidence="2">
    <location>
        <begin position="22"/>
        <end position="983"/>
    </location>
</feature>
<accession>A0A1M6FGF5</accession>
<dbReference type="Pfam" id="PF20009">
    <property type="entry name" value="GEVED"/>
    <property type="match status" value="1"/>
</dbReference>
<name>A0A1M6FGF5_9FLAO</name>
<dbReference type="Pfam" id="PF18962">
    <property type="entry name" value="Por_Secre_tail"/>
    <property type="match status" value="1"/>
</dbReference>
<evidence type="ECO:0000259" key="3">
    <source>
        <dbReference type="Pfam" id="PF18962"/>
    </source>
</evidence>
<sequence>MKSKSIFLSISAIFLSQTVNAQWTKSAAPESKNRNVNSTSHYTLDLEELRTTLSRAQLSGRNSKPVIVRIPTLDGAIEEFEVYSFPVVEKAIAERYKLGSYVGKGVNDPSKYIRFSVAPNDFQSMVIKNGRYEFVEPLNKEKSIYGVFPKSKKTEGDAFECKTTESLQEKRQIDNLKKKGFGNDPTEFSRMWDSKYRTMRLVISTTGEYTHYFGGREGAIAQVNATLTRVNGIFERDFGLHLILQDYPELIYTNYSTDPYSPAYLGVGENRWADQLQRTLTKVVGEENYDIGHLFGASGGGGMAGCIGCVCISPAMDENGVPTSWGKGSAYTSPADMKPFGDAFDIDYVAHEMGHQLGANHTFAYDLEGTGTNMEPGSGSTIMGYAGIRGEHNVQEHSDPFFHIVSIVQVGNNLLDKTCDVEAPIINRPPKIQKMADVTIPKETAFALTAIAEDPDGDPLLYSWQQTDNAKDKISYGNLGTRDNGPLFRVFNPTVSPTRFFPKMESILAGNLDNSKGTWESVPKVPRLMKFHALVYDNNPTNQIAQNDFEQIKVNVGNDGPFKVKTEKVFMDYPTSLIQWDVANTNKAPYNTQNVKIDYTKDGGATWNTLITSTANDGEEILDFRGIEPEGTEIHLRVSAVENIFLTVSKVLVRKYPTETPLCITQTSPANNAENAAYPTTTLSWTAKEEGEKPEGYDIYLDTNPNPTTLLGSTEGLTIKAENLLPETKYYWKIVPKNLAGNTTACQVFSFITEEKRWCEAGTDSTSFEKIGNVKFAGIDNSSTNTVGYEDFTSISASVEPGKTYDFEAKAVASSVNDDKIYVWIDFNRNKSFDDDGELVLVTPPSKSPWNGQITIPLNTAPIKTRMRVRLVASKSTPNPTSCGNAKYGQVEDYSIEITNSLSVASSNPSQGITLYPNPVSEILTVQNAKKDAQYSIYTADGKLHSKGKLNNGAVDVSAFAGGVYIINVANEDKNISVKFIKK</sequence>
<dbReference type="STRING" id="1118202.SAMN05443429_1072"/>
<dbReference type="InterPro" id="IPR024079">
    <property type="entry name" value="MetalloPept_cat_dom_sf"/>
</dbReference>
<dbReference type="Pfam" id="PF13583">
    <property type="entry name" value="Reprolysin_4"/>
    <property type="match status" value="1"/>
</dbReference>
<dbReference type="Gene3D" id="3.40.390.10">
    <property type="entry name" value="Collagenase (Catalytic Domain)"/>
    <property type="match status" value="1"/>
</dbReference>
<dbReference type="Gene3D" id="2.60.40.10">
    <property type="entry name" value="Immunoglobulins"/>
    <property type="match status" value="1"/>
</dbReference>
<evidence type="ECO:0000313" key="5">
    <source>
        <dbReference type="EMBL" id="SHI96765.1"/>
    </source>
</evidence>
<evidence type="ECO:0000256" key="1">
    <source>
        <dbReference type="ARBA" id="ARBA00022729"/>
    </source>
</evidence>
<evidence type="ECO:0000313" key="6">
    <source>
        <dbReference type="Proteomes" id="UP000184335"/>
    </source>
</evidence>
<dbReference type="SUPFAM" id="SSF49265">
    <property type="entry name" value="Fibronectin type III"/>
    <property type="match status" value="1"/>
</dbReference>
<dbReference type="GO" id="GO:0008237">
    <property type="term" value="F:metallopeptidase activity"/>
    <property type="evidence" value="ECO:0007669"/>
    <property type="project" value="InterPro"/>
</dbReference>
<gene>
    <name evidence="5" type="ORF">SAMN05443429_1072</name>
</gene>
<feature type="domain" description="Secretion system C-terminal sorting" evidence="3">
    <location>
        <begin position="915"/>
        <end position="981"/>
    </location>
</feature>
<reference evidence="5 6" key="1">
    <citation type="submission" date="2016-11" db="EMBL/GenBank/DDBJ databases">
        <authorList>
            <person name="Jaros S."/>
            <person name="Januszkiewicz K."/>
            <person name="Wedrychowicz H."/>
        </authorList>
    </citation>
    <scope>NUCLEOTIDE SEQUENCE [LARGE SCALE GENOMIC DNA]</scope>
    <source>
        <strain evidence="5 6">DSM 25479</strain>
    </source>
</reference>
<feature type="domain" description="GEVED" evidence="4">
    <location>
        <begin position="821"/>
        <end position="896"/>
    </location>
</feature>
<dbReference type="InterPro" id="IPR013783">
    <property type="entry name" value="Ig-like_fold"/>
</dbReference>
<dbReference type="InterPro" id="IPR036116">
    <property type="entry name" value="FN3_sf"/>
</dbReference>
<dbReference type="RefSeq" id="WP_073179876.1">
    <property type="nucleotide sequence ID" value="NZ_FQYI01000007.1"/>
</dbReference>
<evidence type="ECO:0000256" key="2">
    <source>
        <dbReference type="SAM" id="SignalP"/>
    </source>
</evidence>
<organism evidence="5 6">
    <name type="scientific">Cruoricaptor ignavus</name>
    <dbReference type="NCBI Taxonomy" id="1118202"/>
    <lineage>
        <taxon>Bacteria</taxon>
        <taxon>Pseudomonadati</taxon>
        <taxon>Bacteroidota</taxon>
        <taxon>Flavobacteriia</taxon>
        <taxon>Flavobacteriales</taxon>
        <taxon>Weeksellaceae</taxon>
        <taxon>Cruoricaptor</taxon>
    </lineage>
</organism>